<organism evidence="3 4">
    <name type="scientific">Streptomyces pristinaespiralis (strain ATCC 25486 / DSM 40338 / CBS 914.69 / JCM 4507 / KCC S-0507 / NBRC 13074 / NRRL 2958 / 5647)</name>
    <dbReference type="NCBI Taxonomy" id="457429"/>
    <lineage>
        <taxon>Bacteria</taxon>
        <taxon>Bacillati</taxon>
        <taxon>Actinomycetota</taxon>
        <taxon>Actinomycetes</taxon>
        <taxon>Kitasatosporales</taxon>
        <taxon>Streptomycetaceae</taxon>
        <taxon>Streptomyces</taxon>
    </lineage>
</organism>
<reference evidence="4" key="2">
    <citation type="submission" date="2009-10" db="EMBL/GenBank/DDBJ databases">
        <title>The genome sequence of Streptomyces pristinaespiralis strain ATCC 25486.</title>
        <authorList>
            <consortium name="The Broad Institute Genome Sequencing Platform"/>
            <consortium name="Broad Institute Microbial Sequencing Center"/>
            <person name="Fischbach M."/>
            <person name="Godfrey P."/>
            <person name="Ward D."/>
            <person name="Young S."/>
            <person name="Zeng Q."/>
            <person name="Koehrsen M."/>
            <person name="Alvarado L."/>
            <person name="Berlin A.M."/>
            <person name="Bochicchio J."/>
            <person name="Borenstein D."/>
            <person name="Chapman S.B."/>
            <person name="Chen Z."/>
            <person name="Engels R."/>
            <person name="Freedman E."/>
            <person name="Gellesch M."/>
            <person name="Goldberg J."/>
            <person name="Griggs A."/>
            <person name="Gujja S."/>
            <person name="Heilman E.R."/>
            <person name="Heiman D.I."/>
            <person name="Hepburn T.A."/>
            <person name="Howarth C."/>
            <person name="Jen D."/>
            <person name="Larson L."/>
            <person name="Lewis B."/>
            <person name="Mehta T."/>
            <person name="Park D."/>
            <person name="Pearson M."/>
            <person name="Richards J."/>
            <person name="Roberts A."/>
            <person name="Saif S."/>
            <person name="Shea T.D."/>
            <person name="Shenoy N."/>
            <person name="Sisk P."/>
            <person name="Stolte C."/>
            <person name="Sykes S.N."/>
            <person name="Thomson T."/>
            <person name="Walk T."/>
            <person name="White J."/>
            <person name="Yandava C."/>
            <person name="Straight P."/>
            <person name="Clardy J."/>
            <person name="Hung D."/>
            <person name="Kolter R."/>
            <person name="Mekalanos J."/>
            <person name="Walker S."/>
            <person name="Walsh C.T."/>
            <person name="Wieland-Brown L.C."/>
            <person name="Haas B."/>
            <person name="Nusbaum C."/>
            <person name="Birren B."/>
        </authorList>
    </citation>
    <scope>NUCLEOTIDE SEQUENCE [LARGE SCALE GENOMIC DNA]</scope>
    <source>
        <strain evidence="4">ATCC 25486 / DSM 40338 / CBS 914.69 / JCM 4507 / NBRC 13074 / NRRL 2958 / 5647</strain>
    </source>
</reference>
<protein>
    <submittedName>
        <fullName evidence="3">Predicted protein</fullName>
    </submittedName>
</protein>
<feature type="compositionally biased region" description="Basic residues" evidence="1">
    <location>
        <begin position="52"/>
        <end position="69"/>
    </location>
</feature>
<dbReference type="EMBL" id="CM000950">
    <property type="protein sequence ID" value="EFH31432.1"/>
    <property type="molecule type" value="Genomic_DNA"/>
</dbReference>
<evidence type="ECO:0000313" key="3">
    <source>
        <dbReference type="EMBL" id="EFH31432.1"/>
    </source>
</evidence>
<accession>D6X5L6</accession>
<dbReference type="AlphaFoldDB" id="D6X5L6"/>
<keyword evidence="2" id="KW-0472">Membrane</keyword>
<feature type="transmembrane region" description="Helical" evidence="2">
    <location>
        <begin position="487"/>
        <end position="507"/>
    </location>
</feature>
<feature type="transmembrane region" description="Helical" evidence="2">
    <location>
        <begin position="276"/>
        <end position="294"/>
    </location>
</feature>
<feature type="compositionally biased region" description="Pro residues" evidence="1">
    <location>
        <begin position="171"/>
        <end position="186"/>
    </location>
</feature>
<feature type="transmembrane region" description="Helical" evidence="2">
    <location>
        <begin position="558"/>
        <end position="584"/>
    </location>
</feature>
<feature type="compositionally biased region" description="Basic residues" evidence="1">
    <location>
        <begin position="7"/>
        <end position="18"/>
    </location>
</feature>
<feature type="region of interest" description="Disordered" evidence="1">
    <location>
        <begin position="1"/>
        <end position="218"/>
    </location>
</feature>
<proteinExistence type="predicted"/>
<keyword evidence="2" id="KW-0812">Transmembrane</keyword>
<feature type="compositionally biased region" description="Low complexity" evidence="1">
    <location>
        <begin position="113"/>
        <end position="123"/>
    </location>
</feature>
<feature type="compositionally biased region" description="Low complexity" evidence="1">
    <location>
        <begin position="70"/>
        <end position="101"/>
    </location>
</feature>
<keyword evidence="4" id="KW-1185">Reference proteome</keyword>
<dbReference type="eggNOG" id="ENOG5031UAJ">
    <property type="taxonomic scope" value="Bacteria"/>
</dbReference>
<gene>
    <name evidence="3" type="ORF">SSDG_06673</name>
</gene>
<sequence>MAEQPRPRRGLVRARPHPPRPAQPRPRAGLPRRRPARLAAPHGGADGDGAHPRRHAPGRLRGARPRRPAPARGPRGAHRPAGAGAAHGGAARATARAGAVAGRRRARADARRAAGVRPAPADRTGAARAVVGELPPAGEAGTGHGHRGGRRAGGGAPRQRVQHPPARHAPRPPPRPRPLAAPPDPRGPFMTTRPYTGPPADAAEEKAGGTEVRPSARRSVAALWRRPVEAVRRPPGPGPAPWVKVWRVLGPGVWARATGRGPGGRRATAAFLRRRMLVLPALALVALALCAAAYSDVHGRSDRLRHRSVPALEGLAQARTSLVLAGKQAELRLLEARQAGRVELGETYRSRLTEASQSLNRVAQTGALSRGQEQELRVVSGLVVAYGDKIAWADRNRSSKLLRTAGVEYAAGLLGSPDTDPAEGQDPTTVLDRIEEMESLLRQESGDLAAWSPLTLTAAGAAVLTTALFGFLTVGTAVFLRDRLRLVSLQLAAGALPVLVTPLLLAFGGAQEHGAQQDVHAAVAGLADLEADEGAPRAIERAADAAHTRMSVADPDGWSLTAGITVPAAGLGAVACGVTLYLYGRPYPAARTRRTYTDA</sequence>
<evidence type="ECO:0000256" key="1">
    <source>
        <dbReference type="SAM" id="MobiDB-lite"/>
    </source>
</evidence>
<dbReference type="HOGENOM" id="CLU_455541_0_0_11"/>
<evidence type="ECO:0000313" key="4">
    <source>
        <dbReference type="Proteomes" id="UP000002805"/>
    </source>
</evidence>
<keyword evidence="2" id="KW-1133">Transmembrane helix</keyword>
<name>D6X5L6_STRE2</name>
<evidence type="ECO:0000256" key="2">
    <source>
        <dbReference type="SAM" id="Phobius"/>
    </source>
</evidence>
<dbReference type="Proteomes" id="UP000002805">
    <property type="component" value="Chromosome"/>
</dbReference>
<reference evidence="4" key="1">
    <citation type="submission" date="2008-02" db="EMBL/GenBank/DDBJ databases">
        <authorList>
            <consortium name="The Broad Institute Genome Sequencing Platform"/>
            <person name="Fischbach M."/>
            <person name="Ward D."/>
            <person name="Young S."/>
            <person name="Jaffe D."/>
            <person name="Gnerre S."/>
            <person name="Berlin A."/>
            <person name="Heiman D."/>
            <person name="Hepburn T."/>
            <person name="Sykes S."/>
            <person name="Alvarado L."/>
            <person name="Kodira C.D."/>
            <person name="Straight P."/>
            <person name="Clardy J."/>
            <person name="Hung D."/>
            <person name="Kolter R."/>
            <person name="Mekalanos J."/>
            <person name="Walker S."/>
            <person name="Walsh C.T."/>
            <person name="Lander E."/>
            <person name="Galagan J."/>
            <person name="Nusbaum C."/>
            <person name="Birren B."/>
        </authorList>
    </citation>
    <scope>NUCLEOTIDE SEQUENCE [LARGE SCALE GENOMIC DNA]</scope>
    <source>
        <strain evidence="4">ATCC 25486 / DSM 40338 / CBS 914.69 / JCM 4507 / NBRC 13074 / NRRL 2958 / 5647</strain>
    </source>
</reference>
<feature type="transmembrane region" description="Helical" evidence="2">
    <location>
        <begin position="458"/>
        <end position="480"/>
    </location>
</feature>